<dbReference type="InterPro" id="IPR049337">
    <property type="entry name" value="TOR1A_C"/>
</dbReference>
<dbReference type="SMART" id="SM00382">
    <property type="entry name" value="AAA"/>
    <property type="match status" value="1"/>
</dbReference>
<reference evidence="4" key="1">
    <citation type="submission" date="2020-11" db="EMBL/GenBank/DDBJ databases">
        <authorList>
            <person name="Whiteford S."/>
        </authorList>
    </citation>
    <scope>NUCLEOTIDE SEQUENCE</scope>
</reference>
<proteinExistence type="inferred from homology"/>
<feature type="domain" description="AAA+ ATPase" evidence="3">
    <location>
        <begin position="92"/>
        <end position="222"/>
    </location>
</feature>
<evidence type="ECO:0000256" key="1">
    <source>
        <dbReference type="ARBA" id="ARBA00006235"/>
    </source>
</evidence>
<dbReference type="PANTHER" id="PTHR10760:SF2">
    <property type="entry name" value="LD13476P-RELATED"/>
    <property type="match status" value="1"/>
</dbReference>
<dbReference type="Pfam" id="PF21376">
    <property type="entry name" value="TOR1A_C"/>
    <property type="match status" value="1"/>
</dbReference>
<dbReference type="GO" id="GO:0005737">
    <property type="term" value="C:cytoplasm"/>
    <property type="evidence" value="ECO:0007669"/>
    <property type="project" value="UniProtKB-ARBA"/>
</dbReference>
<comment type="similarity">
    <text evidence="1">Belongs to the ClpA/ClpB family. Torsin subfamily.</text>
</comment>
<evidence type="ECO:0000313" key="5">
    <source>
        <dbReference type="Proteomes" id="UP000653454"/>
    </source>
</evidence>
<accession>A0A8S4E5B5</accession>
<dbReference type="InterPro" id="IPR003593">
    <property type="entry name" value="AAA+_ATPase"/>
</dbReference>
<dbReference type="GO" id="GO:0016887">
    <property type="term" value="F:ATP hydrolysis activity"/>
    <property type="evidence" value="ECO:0007669"/>
    <property type="project" value="InterPro"/>
</dbReference>
<feature type="signal peptide" evidence="2">
    <location>
        <begin position="1"/>
        <end position="19"/>
    </location>
</feature>
<gene>
    <name evidence="4" type="ORF">PLXY2_LOCUS4454</name>
</gene>
<dbReference type="Pfam" id="PF06309">
    <property type="entry name" value="Torsin"/>
    <property type="match status" value="1"/>
</dbReference>
<feature type="chain" id="PRO_5035842843" evidence="2">
    <location>
        <begin position="20"/>
        <end position="339"/>
    </location>
</feature>
<protein>
    <submittedName>
        <fullName evidence="4">(diamondback moth) hypothetical protein</fullName>
    </submittedName>
</protein>
<dbReference type="Proteomes" id="UP000653454">
    <property type="component" value="Unassembled WGS sequence"/>
</dbReference>
<dbReference type="GO" id="GO:0071218">
    <property type="term" value="P:cellular response to misfolded protein"/>
    <property type="evidence" value="ECO:0007669"/>
    <property type="project" value="TreeGrafter"/>
</dbReference>
<organism evidence="4 5">
    <name type="scientific">Plutella xylostella</name>
    <name type="common">Diamondback moth</name>
    <name type="synonym">Plutella maculipennis</name>
    <dbReference type="NCBI Taxonomy" id="51655"/>
    <lineage>
        <taxon>Eukaryota</taxon>
        <taxon>Metazoa</taxon>
        <taxon>Ecdysozoa</taxon>
        <taxon>Arthropoda</taxon>
        <taxon>Hexapoda</taxon>
        <taxon>Insecta</taxon>
        <taxon>Pterygota</taxon>
        <taxon>Neoptera</taxon>
        <taxon>Endopterygota</taxon>
        <taxon>Lepidoptera</taxon>
        <taxon>Glossata</taxon>
        <taxon>Ditrysia</taxon>
        <taxon>Yponomeutoidea</taxon>
        <taxon>Plutellidae</taxon>
        <taxon>Plutella</taxon>
    </lineage>
</organism>
<dbReference type="EMBL" id="CAJHNJ030000012">
    <property type="protein sequence ID" value="CAG9110303.1"/>
    <property type="molecule type" value="Genomic_DNA"/>
</dbReference>
<evidence type="ECO:0000259" key="3">
    <source>
        <dbReference type="SMART" id="SM00382"/>
    </source>
</evidence>
<dbReference type="InterPro" id="IPR010448">
    <property type="entry name" value="Torsin"/>
</dbReference>
<evidence type="ECO:0000313" key="4">
    <source>
        <dbReference type="EMBL" id="CAG9110303.1"/>
    </source>
</evidence>
<dbReference type="AlphaFoldDB" id="A0A8S4E5B5"/>
<keyword evidence="2" id="KW-0732">Signal</keyword>
<keyword evidence="5" id="KW-1185">Reference proteome</keyword>
<comment type="caution">
    <text evidence="4">The sequence shown here is derived from an EMBL/GenBank/DDBJ whole genome shotgun (WGS) entry which is preliminary data.</text>
</comment>
<dbReference type="GO" id="GO:0005524">
    <property type="term" value="F:ATP binding"/>
    <property type="evidence" value="ECO:0007669"/>
    <property type="project" value="InterPro"/>
</dbReference>
<sequence length="339" mass="39144">MRYLNHSLFVWIIFTYSSAHSLSFSGLYESMKDNTFCRFTECCNADYIPYNLDRLQTSLSQRMFGQPLVNELVNILSAHREALDDQGRRNRKALVISLHGWSGVGKNYAVSMIAEAIYKKGMESSYVKLFMGKKDFDCEYLQETQKILMEKVNSIVKKCSKSLIIFDEIHDMCPSILDAIQPMLDHHHAVDGIDYRDTIFLFISNIGGHEIAEHLLEFYNDGLSRNDVDFHHFEPIIRRVAYHTGGFEKSSAIAHHLIDHYIPFLPLEQIHVEMCALAEFRAHGVLNPSEKMMEDALSIITYGPTEDQPIFANNGCKRFTRHIPYIIQKHKTQKKKTEL</sequence>
<evidence type="ECO:0000256" key="2">
    <source>
        <dbReference type="SAM" id="SignalP"/>
    </source>
</evidence>
<dbReference type="PANTHER" id="PTHR10760">
    <property type="entry name" value="TORSIN"/>
    <property type="match status" value="1"/>
</dbReference>
<dbReference type="Gene3D" id="3.40.50.300">
    <property type="entry name" value="P-loop containing nucleotide triphosphate hydrolases"/>
    <property type="match status" value="1"/>
</dbReference>
<name>A0A8S4E5B5_PLUXY</name>
<dbReference type="InterPro" id="IPR027417">
    <property type="entry name" value="P-loop_NTPase"/>
</dbReference>
<dbReference type="SUPFAM" id="SSF52540">
    <property type="entry name" value="P-loop containing nucleoside triphosphate hydrolases"/>
    <property type="match status" value="1"/>
</dbReference>
<dbReference type="GO" id="GO:0012505">
    <property type="term" value="C:endomembrane system"/>
    <property type="evidence" value="ECO:0007669"/>
    <property type="project" value="UniProtKB-ARBA"/>
</dbReference>